<dbReference type="SMART" id="SM00448">
    <property type="entry name" value="REC"/>
    <property type="match status" value="1"/>
</dbReference>
<proteinExistence type="predicted"/>
<dbReference type="STRING" id="643562.Daes_1684"/>
<dbReference type="HOGENOM" id="CLU_000445_69_12_7"/>
<dbReference type="CDD" id="cd00156">
    <property type="entry name" value="REC"/>
    <property type="match status" value="1"/>
</dbReference>
<evidence type="ECO:0000256" key="2">
    <source>
        <dbReference type="PROSITE-ProRule" id="PRU00169"/>
    </source>
</evidence>
<dbReference type="Gene3D" id="3.40.50.2300">
    <property type="match status" value="1"/>
</dbReference>
<dbReference type="InterPro" id="IPR011006">
    <property type="entry name" value="CheY-like_superfamily"/>
</dbReference>
<dbReference type="PANTHER" id="PTHR44591:SF18">
    <property type="entry name" value="REGULATORY PROTEIN"/>
    <property type="match status" value="1"/>
</dbReference>
<dbReference type="Proteomes" id="UP000002191">
    <property type="component" value="Chromosome"/>
</dbReference>
<evidence type="ECO:0000259" key="3">
    <source>
        <dbReference type="PROSITE" id="PS50110"/>
    </source>
</evidence>
<keyword evidence="1 2" id="KW-0597">Phosphoprotein</keyword>
<dbReference type="InterPro" id="IPR050595">
    <property type="entry name" value="Bact_response_regulator"/>
</dbReference>
<dbReference type="InterPro" id="IPR001789">
    <property type="entry name" value="Sig_transdc_resp-reg_receiver"/>
</dbReference>
<dbReference type="RefSeq" id="WP_013514612.1">
    <property type="nucleotide sequence ID" value="NC_014844.1"/>
</dbReference>
<evidence type="ECO:0000256" key="1">
    <source>
        <dbReference type="ARBA" id="ARBA00022553"/>
    </source>
</evidence>
<dbReference type="Pfam" id="PF00072">
    <property type="entry name" value="Response_reg"/>
    <property type="match status" value="1"/>
</dbReference>
<keyword evidence="5" id="KW-1185">Reference proteome</keyword>
<dbReference type="PROSITE" id="PS50110">
    <property type="entry name" value="RESPONSE_REGULATORY"/>
    <property type="match status" value="1"/>
</dbReference>
<dbReference type="AlphaFoldDB" id="E6VXY9"/>
<gene>
    <name evidence="4" type="ordered locus">Daes_1684</name>
</gene>
<dbReference type="GO" id="GO:0000160">
    <property type="term" value="P:phosphorelay signal transduction system"/>
    <property type="evidence" value="ECO:0007669"/>
    <property type="project" value="InterPro"/>
</dbReference>
<dbReference type="KEGG" id="das:Daes_1684"/>
<dbReference type="PANTHER" id="PTHR44591">
    <property type="entry name" value="STRESS RESPONSE REGULATOR PROTEIN 1"/>
    <property type="match status" value="1"/>
</dbReference>
<dbReference type="eggNOG" id="COG0745">
    <property type="taxonomic scope" value="Bacteria"/>
</dbReference>
<dbReference type="OrthoDB" id="9790466at2"/>
<feature type="domain" description="Response regulatory" evidence="3">
    <location>
        <begin position="5"/>
        <end position="132"/>
    </location>
</feature>
<organism evidence="4 5">
    <name type="scientific">Pseudodesulfovibrio aespoeensis (strain ATCC 700646 / DSM 10631 / Aspo-2)</name>
    <name type="common">Desulfovibrio aespoeensis</name>
    <dbReference type="NCBI Taxonomy" id="643562"/>
    <lineage>
        <taxon>Bacteria</taxon>
        <taxon>Pseudomonadati</taxon>
        <taxon>Thermodesulfobacteriota</taxon>
        <taxon>Desulfovibrionia</taxon>
        <taxon>Desulfovibrionales</taxon>
        <taxon>Desulfovibrionaceae</taxon>
    </lineage>
</organism>
<protein>
    <submittedName>
        <fullName evidence="4">Response regulator receiver</fullName>
    </submittedName>
</protein>
<dbReference type="EMBL" id="CP002431">
    <property type="protein sequence ID" value="ADU62696.1"/>
    <property type="molecule type" value="Genomic_DNA"/>
</dbReference>
<reference evidence="4 5" key="2">
    <citation type="journal article" date="2014" name="Genome Announc.">
        <title>Complete Genome Sequence of the Subsurface, Mesophilic Sulfate-Reducing Bacterium Desulfovibrio aespoeensis Aspo-2.</title>
        <authorList>
            <person name="Pedersen K."/>
            <person name="Bengtsson A."/>
            <person name="Edlund J."/>
            <person name="Rabe L."/>
            <person name="Hazen T."/>
            <person name="Chakraborty R."/>
            <person name="Goodwin L."/>
            <person name="Shapiro N."/>
        </authorList>
    </citation>
    <scope>NUCLEOTIDE SEQUENCE [LARGE SCALE GENOMIC DNA]</scope>
    <source>
        <strain evidence="5">ATCC 700646 / DSM 10631 / Aspo-2</strain>
    </source>
</reference>
<dbReference type="SUPFAM" id="SSF52172">
    <property type="entry name" value="CheY-like"/>
    <property type="match status" value="1"/>
</dbReference>
<reference evidence="5" key="1">
    <citation type="submission" date="2010-12" db="EMBL/GenBank/DDBJ databases">
        <title>Complete sequence of Desulfovibrio aespoeensis Aspo-2.</title>
        <authorList>
            <consortium name="US DOE Joint Genome Institute"/>
            <person name="Lucas S."/>
            <person name="Copeland A."/>
            <person name="Lapidus A."/>
            <person name="Cheng J.-F."/>
            <person name="Goodwin L."/>
            <person name="Pitluck S."/>
            <person name="Chertkov O."/>
            <person name="Misra M."/>
            <person name="Detter J.C."/>
            <person name="Han C."/>
            <person name="Tapia R."/>
            <person name="Land M."/>
            <person name="Hauser L."/>
            <person name="Kyrpides N."/>
            <person name="Ivanova N."/>
            <person name="Ovchinnikova G."/>
            <person name="Pedersen K."/>
            <person name="Jagevall S."/>
            <person name="Hazen T."/>
            <person name="Woyke T."/>
        </authorList>
    </citation>
    <scope>NUCLEOTIDE SEQUENCE [LARGE SCALE GENOMIC DNA]</scope>
    <source>
        <strain evidence="5">ATCC 700646 / DSM 10631 / Aspo-2</strain>
    </source>
</reference>
<evidence type="ECO:0000313" key="5">
    <source>
        <dbReference type="Proteomes" id="UP000002191"/>
    </source>
</evidence>
<evidence type="ECO:0000313" key="4">
    <source>
        <dbReference type="EMBL" id="ADU62696.1"/>
    </source>
</evidence>
<accession>E6VXY9</accession>
<sequence>MAGKRFLIVDDDQRFAELVALTLSRYADCVVSLGGGDAVLQFQHHLRKNEPFDAVIMDIEMPGMTGHEVVARMRETEKSNGINPLHAFKLIMLTAHKDVKNISSSFFRGGADAFIPKEQTSEKLVSELKKINLI</sequence>
<feature type="modified residue" description="4-aspartylphosphate" evidence="2">
    <location>
        <position position="58"/>
    </location>
</feature>
<name>E6VXY9_PSEA9</name>